<dbReference type="PANTHER" id="PTHR40265">
    <property type="entry name" value="BLL2707 PROTEIN"/>
    <property type="match status" value="1"/>
</dbReference>
<dbReference type="Pfam" id="PF13468">
    <property type="entry name" value="Glyoxalase_3"/>
    <property type="match status" value="1"/>
</dbReference>
<dbReference type="RefSeq" id="WP_279529676.1">
    <property type="nucleotide sequence ID" value="NZ_CP122312.1"/>
</dbReference>
<accession>A0ABD5Z3M2</accession>
<organism evidence="2 3">
    <name type="scientific">Halospeciosus flavus</name>
    <dbReference type="NCBI Taxonomy" id="3032283"/>
    <lineage>
        <taxon>Archaea</taxon>
        <taxon>Methanobacteriati</taxon>
        <taxon>Methanobacteriota</taxon>
        <taxon>Stenosarchaea group</taxon>
        <taxon>Halobacteria</taxon>
        <taxon>Halobacteriales</taxon>
        <taxon>Halobacteriaceae</taxon>
        <taxon>Halospeciosus</taxon>
    </lineage>
</organism>
<dbReference type="Gene3D" id="3.10.180.10">
    <property type="entry name" value="2,3-Dihydroxybiphenyl 1,2-Dioxygenase, domain 1"/>
    <property type="match status" value="1"/>
</dbReference>
<keyword evidence="3" id="KW-1185">Reference proteome</keyword>
<reference evidence="2 3" key="1">
    <citation type="journal article" date="2019" name="Int. J. Syst. Evol. Microbiol.">
        <title>The Global Catalogue of Microorganisms (GCM) 10K type strain sequencing project: providing services to taxonomists for standard genome sequencing and annotation.</title>
        <authorList>
            <consortium name="The Broad Institute Genomics Platform"/>
            <consortium name="The Broad Institute Genome Sequencing Center for Infectious Disease"/>
            <person name="Wu L."/>
            <person name="Ma J."/>
        </authorList>
    </citation>
    <scope>NUCLEOTIDE SEQUENCE [LARGE SCALE GENOMIC DNA]</scope>
    <source>
        <strain evidence="2 3">XZGYJ-43</strain>
    </source>
</reference>
<evidence type="ECO:0000313" key="2">
    <source>
        <dbReference type="EMBL" id="MFC7199751.1"/>
    </source>
</evidence>
<dbReference type="PANTHER" id="PTHR40265:SF1">
    <property type="entry name" value="GLYOXALASE-LIKE DOMAIN-CONTAINING PROTEIN"/>
    <property type="match status" value="1"/>
</dbReference>
<dbReference type="InterPro" id="IPR037523">
    <property type="entry name" value="VOC_core"/>
</dbReference>
<gene>
    <name evidence="2" type="ORF">ACFQJ9_10080</name>
</gene>
<evidence type="ECO:0000259" key="1">
    <source>
        <dbReference type="PROSITE" id="PS51819"/>
    </source>
</evidence>
<dbReference type="SUPFAM" id="SSF54593">
    <property type="entry name" value="Glyoxalase/Bleomycin resistance protein/Dihydroxybiphenyl dioxygenase"/>
    <property type="match status" value="1"/>
</dbReference>
<comment type="caution">
    <text evidence="2">The sequence shown here is derived from an EMBL/GenBank/DDBJ whole genome shotgun (WGS) entry which is preliminary data.</text>
</comment>
<evidence type="ECO:0000313" key="3">
    <source>
        <dbReference type="Proteomes" id="UP001596447"/>
    </source>
</evidence>
<dbReference type="AlphaFoldDB" id="A0ABD5Z3M2"/>
<dbReference type="EMBL" id="JBHTAR010000011">
    <property type="protein sequence ID" value="MFC7199751.1"/>
    <property type="molecule type" value="Genomic_DNA"/>
</dbReference>
<dbReference type="Proteomes" id="UP001596447">
    <property type="component" value="Unassembled WGS sequence"/>
</dbReference>
<sequence>MDLTIDHVTVAGRNLDALSTAFSDGELPAEYGGTHSNGATHMSIVGFRDGSYIELVSTVDLSTPSPWWHDPIYGDGGPCAWAIDVEDIDEASETLRDRGIAVEGPIDYERERADGTLVEWELSFLGDEADPGATLPFLISDRTPRELRVQPTGDLASSPITGVESVVLAVPDLETASERFQTAFDLDSPSREFLDHFDADAAVFTDAPVILVTPNGDGWLADRLEQFGPRPVAYLLGADTNSEVGLDVVKTEPFAGHTLDWVRPTEPIGRPYLGILPDQ</sequence>
<name>A0ABD5Z3M2_9EURY</name>
<feature type="domain" description="VOC" evidence="1">
    <location>
        <begin position="4"/>
        <end position="141"/>
    </location>
</feature>
<dbReference type="InterPro" id="IPR025870">
    <property type="entry name" value="Glyoxalase-like_dom"/>
</dbReference>
<proteinExistence type="predicted"/>
<dbReference type="InterPro" id="IPR029068">
    <property type="entry name" value="Glyas_Bleomycin-R_OHBP_Dase"/>
</dbReference>
<dbReference type="PROSITE" id="PS51819">
    <property type="entry name" value="VOC"/>
    <property type="match status" value="1"/>
</dbReference>
<protein>
    <submittedName>
        <fullName evidence="2">VOC family protein</fullName>
    </submittedName>
</protein>